<feature type="transmembrane region" description="Helical" evidence="8">
    <location>
        <begin position="139"/>
        <end position="163"/>
    </location>
</feature>
<accession>A0ABP7DH69</accession>
<dbReference type="PANTHER" id="PTHR30472">
    <property type="entry name" value="FERRIC ENTEROBACTIN TRANSPORT SYSTEM PERMEASE PROTEIN"/>
    <property type="match status" value="1"/>
</dbReference>
<proteinExistence type="inferred from homology"/>
<dbReference type="SUPFAM" id="SSF81345">
    <property type="entry name" value="ABC transporter involved in vitamin B12 uptake, BtuC"/>
    <property type="match status" value="1"/>
</dbReference>
<feature type="transmembrane region" description="Helical" evidence="8">
    <location>
        <begin position="225"/>
        <end position="258"/>
    </location>
</feature>
<sequence>MRTASSRLFLAAIVVAALSLTAASLLIGGYEITLHGLLTDPGVQHMFWVSRVPRTLALVFAAAAMAICGVIMQLITQNKFVEPTTAGTAQWAGLGMLAVLLVNPGAPPLAKMAVAIVFAFGGTWIFIAFLNRVRVKDSLVVPLVGIMLGAVVGSFSTFIAGTFDLLQTMSAWRSGGFSGIVEGFYEPLWLAALACGAAYFVADRFTVAGLGRDIATNVGLNYHRVVFLGVSIVALATGVTAVVVGFIPFIGLIVPNLVSMVLGDDLRRNLPWVALLGIVLLLVCDLIGRTIVMPMEIPASVILGVVGAVVFIALVLRQRRHVNA</sequence>
<keyword evidence="4" id="KW-1003">Cell membrane</keyword>
<feature type="transmembrane region" description="Helical" evidence="8">
    <location>
        <begin position="56"/>
        <end position="76"/>
    </location>
</feature>
<keyword evidence="7 8" id="KW-0472">Membrane</keyword>
<dbReference type="Proteomes" id="UP001501536">
    <property type="component" value="Unassembled WGS sequence"/>
</dbReference>
<keyword evidence="10" id="KW-1185">Reference proteome</keyword>
<gene>
    <name evidence="9" type="ORF">GCM10022377_17460</name>
</gene>
<evidence type="ECO:0000313" key="10">
    <source>
        <dbReference type="Proteomes" id="UP001501536"/>
    </source>
</evidence>
<comment type="similarity">
    <text evidence="2">Belongs to the binding-protein-dependent transport system permease family. FecCD subfamily.</text>
</comment>
<evidence type="ECO:0000256" key="1">
    <source>
        <dbReference type="ARBA" id="ARBA00004651"/>
    </source>
</evidence>
<evidence type="ECO:0000256" key="8">
    <source>
        <dbReference type="SAM" id="Phobius"/>
    </source>
</evidence>
<dbReference type="EMBL" id="BAABCJ010000002">
    <property type="protein sequence ID" value="GAA3704290.1"/>
    <property type="molecule type" value="Genomic_DNA"/>
</dbReference>
<reference evidence="10" key="1">
    <citation type="journal article" date="2019" name="Int. J. Syst. Evol. Microbiol.">
        <title>The Global Catalogue of Microorganisms (GCM) 10K type strain sequencing project: providing services to taxonomists for standard genome sequencing and annotation.</title>
        <authorList>
            <consortium name="The Broad Institute Genomics Platform"/>
            <consortium name="The Broad Institute Genome Sequencing Center for Infectious Disease"/>
            <person name="Wu L."/>
            <person name="Ma J."/>
        </authorList>
    </citation>
    <scope>NUCLEOTIDE SEQUENCE [LARGE SCALE GENOMIC DNA]</scope>
    <source>
        <strain evidence="10">JCM 16961</strain>
    </source>
</reference>
<feature type="transmembrane region" description="Helical" evidence="8">
    <location>
        <begin position="112"/>
        <end position="130"/>
    </location>
</feature>
<keyword evidence="6 8" id="KW-1133">Transmembrane helix</keyword>
<evidence type="ECO:0000256" key="2">
    <source>
        <dbReference type="ARBA" id="ARBA00007935"/>
    </source>
</evidence>
<organism evidence="9 10">
    <name type="scientific">Zhihengliuella alba</name>
    <dbReference type="NCBI Taxonomy" id="547018"/>
    <lineage>
        <taxon>Bacteria</taxon>
        <taxon>Bacillati</taxon>
        <taxon>Actinomycetota</taxon>
        <taxon>Actinomycetes</taxon>
        <taxon>Micrococcales</taxon>
        <taxon>Micrococcaceae</taxon>
        <taxon>Zhihengliuella</taxon>
    </lineage>
</organism>
<comment type="caution">
    <text evidence="9">The sequence shown here is derived from an EMBL/GenBank/DDBJ whole genome shotgun (WGS) entry which is preliminary data.</text>
</comment>
<dbReference type="InterPro" id="IPR000522">
    <property type="entry name" value="ABC_transptr_permease_BtuC"/>
</dbReference>
<keyword evidence="5 8" id="KW-0812">Transmembrane</keyword>
<evidence type="ECO:0000256" key="4">
    <source>
        <dbReference type="ARBA" id="ARBA00022475"/>
    </source>
</evidence>
<name>A0ABP7DH69_9MICC</name>
<dbReference type="CDD" id="cd06550">
    <property type="entry name" value="TM_ABC_iron-siderophores_like"/>
    <property type="match status" value="1"/>
</dbReference>
<dbReference type="PANTHER" id="PTHR30472:SF27">
    <property type="entry name" value="PETROBACTIN IMPORT SYSTEM PERMEASE PROTEIN YCLN"/>
    <property type="match status" value="1"/>
</dbReference>
<evidence type="ECO:0000256" key="3">
    <source>
        <dbReference type="ARBA" id="ARBA00022448"/>
    </source>
</evidence>
<evidence type="ECO:0000256" key="7">
    <source>
        <dbReference type="ARBA" id="ARBA00023136"/>
    </source>
</evidence>
<feature type="transmembrane region" description="Helical" evidence="8">
    <location>
        <begin position="297"/>
        <end position="316"/>
    </location>
</feature>
<dbReference type="Gene3D" id="1.10.3470.10">
    <property type="entry name" value="ABC transporter involved in vitamin B12 uptake, BtuC"/>
    <property type="match status" value="1"/>
</dbReference>
<dbReference type="Pfam" id="PF01032">
    <property type="entry name" value="FecCD"/>
    <property type="match status" value="1"/>
</dbReference>
<dbReference type="RefSeq" id="WP_344882989.1">
    <property type="nucleotide sequence ID" value="NZ_BAABCJ010000002.1"/>
</dbReference>
<evidence type="ECO:0000256" key="6">
    <source>
        <dbReference type="ARBA" id="ARBA00022989"/>
    </source>
</evidence>
<dbReference type="InterPro" id="IPR037294">
    <property type="entry name" value="ABC_BtuC-like"/>
</dbReference>
<feature type="transmembrane region" description="Helical" evidence="8">
    <location>
        <begin position="88"/>
        <end position="106"/>
    </location>
</feature>
<protein>
    <submittedName>
        <fullName evidence="9">Iron chelate uptake ABC transporter family permease subunit</fullName>
    </submittedName>
</protein>
<keyword evidence="3" id="KW-0813">Transport</keyword>
<comment type="subcellular location">
    <subcellularLocation>
        <location evidence="1">Cell membrane</location>
        <topology evidence="1">Multi-pass membrane protein</topology>
    </subcellularLocation>
</comment>
<evidence type="ECO:0000313" key="9">
    <source>
        <dbReference type="EMBL" id="GAA3704290.1"/>
    </source>
</evidence>
<feature type="transmembrane region" description="Helical" evidence="8">
    <location>
        <begin position="270"/>
        <end position="291"/>
    </location>
</feature>
<evidence type="ECO:0000256" key="5">
    <source>
        <dbReference type="ARBA" id="ARBA00022692"/>
    </source>
</evidence>